<dbReference type="SUPFAM" id="SSF56672">
    <property type="entry name" value="DNA/RNA polymerases"/>
    <property type="match status" value="1"/>
</dbReference>
<feature type="domain" description="Reverse transcriptase" evidence="4">
    <location>
        <begin position="229"/>
        <end position="275"/>
    </location>
</feature>
<evidence type="ECO:0000256" key="3">
    <source>
        <dbReference type="SAM" id="MobiDB-lite"/>
    </source>
</evidence>
<feature type="region of interest" description="Disordered" evidence="3">
    <location>
        <begin position="416"/>
        <end position="445"/>
    </location>
</feature>
<name>A0AAD7WSM3_9TELE</name>
<evidence type="ECO:0000313" key="7">
    <source>
        <dbReference type="Proteomes" id="UP001221898"/>
    </source>
</evidence>
<feature type="domain" description="DUF7041" evidence="5">
    <location>
        <begin position="8"/>
        <end position="90"/>
    </location>
</feature>
<dbReference type="Gene3D" id="3.30.70.270">
    <property type="match status" value="1"/>
</dbReference>
<dbReference type="Pfam" id="PF23055">
    <property type="entry name" value="DUF7041"/>
    <property type="match status" value="1"/>
</dbReference>
<reference evidence="6" key="1">
    <citation type="journal article" date="2023" name="Science">
        <title>Genome structures resolve the early diversification of teleost fishes.</title>
        <authorList>
            <person name="Parey E."/>
            <person name="Louis A."/>
            <person name="Montfort J."/>
            <person name="Bouchez O."/>
            <person name="Roques C."/>
            <person name="Iampietro C."/>
            <person name="Lluch J."/>
            <person name="Castinel A."/>
            <person name="Donnadieu C."/>
            <person name="Desvignes T."/>
            <person name="Floi Bucao C."/>
            <person name="Jouanno E."/>
            <person name="Wen M."/>
            <person name="Mejri S."/>
            <person name="Dirks R."/>
            <person name="Jansen H."/>
            <person name="Henkel C."/>
            <person name="Chen W.J."/>
            <person name="Zahm M."/>
            <person name="Cabau C."/>
            <person name="Klopp C."/>
            <person name="Thompson A.W."/>
            <person name="Robinson-Rechavi M."/>
            <person name="Braasch I."/>
            <person name="Lecointre G."/>
            <person name="Bobe J."/>
            <person name="Postlethwait J.H."/>
            <person name="Berthelot C."/>
            <person name="Roest Crollius H."/>
            <person name="Guiguen Y."/>
        </authorList>
    </citation>
    <scope>NUCLEOTIDE SEQUENCE</scope>
    <source>
        <strain evidence="6">NC1722</strain>
    </source>
</reference>
<dbReference type="PANTHER" id="PTHR37984:SF5">
    <property type="entry name" value="PROTEIN NYNRIN-LIKE"/>
    <property type="match status" value="1"/>
</dbReference>
<dbReference type="EMBL" id="JAINUG010000041">
    <property type="protein sequence ID" value="KAJ8406874.1"/>
    <property type="molecule type" value="Genomic_DNA"/>
</dbReference>
<dbReference type="InterPro" id="IPR043128">
    <property type="entry name" value="Rev_trsase/Diguanyl_cyclase"/>
</dbReference>
<organism evidence="6 7">
    <name type="scientific">Aldrovandia affinis</name>
    <dbReference type="NCBI Taxonomy" id="143900"/>
    <lineage>
        <taxon>Eukaryota</taxon>
        <taxon>Metazoa</taxon>
        <taxon>Chordata</taxon>
        <taxon>Craniata</taxon>
        <taxon>Vertebrata</taxon>
        <taxon>Euteleostomi</taxon>
        <taxon>Actinopterygii</taxon>
        <taxon>Neopterygii</taxon>
        <taxon>Teleostei</taxon>
        <taxon>Notacanthiformes</taxon>
        <taxon>Halosauridae</taxon>
        <taxon>Aldrovandia</taxon>
    </lineage>
</organism>
<dbReference type="PANTHER" id="PTHR37984">
    <property type="entry name" value="PROTEIN CBG26694"/>
    <property type="match status" value="1"/>
</dbReference>
<evidence type="ECO:0000256" key="2">
    <source>
        <dbReference type="ARBA" id="ARBA00012180"/>
    </source>
</evidence>
<dbReference type="InterPro" id="IPR000477">
    <property type="entry name" value="RT_dom"/>
</dbReference>
<dbReference type="AlphaFoldDB" id="A0AAD7WSM3"/>
<accession>A0AAD7WSM3</accession>
<dbReference type="Proteomes" id="UP001221898">
    <property type="component" value="Unassembled WGS sequence"/>
</dbReference>
<comment type="caution">
    <text evidence="6">The sequence shown here is derived from an EMBL/GenBank/DDBJ whole genome shotgun (WGS) entry which is preliminary data.</text>
</comment>
<protein>
    <recommendedName>
        <fullName evidence="2">ribonuclease H</fullName>
        <ecNumber evidence="2">3.1.26.4</ecNumber>
    </recommendedName>
</protein>
<dbReference type="EC" id="3.1.26.4" evidence="2"/>
<dbReference type="Pfam" id="PF00078">
    <property type="entry name" value="RVT_1"/>
    <property type="match status" value="1"/>
</dbReference>
<keyword evidence="7" id="KW-1185">Reference proteome</keyword>
<gene>
    <name evidence="6" type="ORF">AAFF_G00291500</name>
</gene>
<sequence>MHAVALKLPEFWQEHAAVWFAQAEAQFALRGITQEDTKYYYVVAALNSLTASRVLSLLQDPPEADKYLALKQLLLETFELSEPEGARKLLTLPVRVVGAADVQAIRDDVIAATQRQRPTAGLCYYHARNRRLVNAETFATLPGSPSSTGTSKLSSALSSADVFQRLLVDFPDLTTPTFSSAAVKHGVDHFIDTTGPPVHARARRLDPQKLAVAKAEFDSMECLGIVHNILVASVTSDEHQAHLRALFARLSEHGLIINLAKCQFGVPVVDFLGHRVTREAVRHFRFLLEGRTFTAFVDHKPLALAMAMVKEPWSAHQQRQLAFVSEFTTDIQHVAGKDNVVADCLSRSIVDAVNLGVDYRQMAADQASDPEVQALRAATTGLQLQEANGMCERFHRSLKVSLRAALQGDAWFDTLPSRNPAPDLNPAPGDSPKTDSGMGPDPFGAAGKKLGRFGRVIQTPRRFCCHSKFWGGLCSEHWGERGRIPCGNTPTFSDSPDR</sequence>
<dbReference type="InterPro" id="IPR055469">
    <property type="entry name" value="DUF7041"/>
</dbReference>
<evidence type="ECO:0000313" key="6">
    <source>
        <dbReference type="EMBL" id="KAJ8406874.1"/>
    </source>
</evidence>
<comment type="similarity">
    <text evidence="1">Belongs to the beta type-B retroviral polymerase family. HERV class-II K(HML-2) pol subfamily.</text>
</comment>
<proteinExistence type="inferred from homology"/>
<dbReference type="InterPro" id="IPR050951">
    <property type="entry name" value="Retrovirus_Pol_polyprotein"/>
</dbReference>
<evidence type="ECO:0000256" key="1">
    <source>
        <dbReference type="ARBA" id="ARBA00010879"/>
    </source>
</evidence>
<evidence type="ECO:0000259" key="4">
    <source>
        <dbReference type="Pfam" id="PF00078"/>
    </source>
</evidence>
<dbReference type="InterPro" id="IPR043502">
    <property type="entry name" value="DNA/RNA_pol_sf"/>
</dbReference>
<dbReference type="GO" id="GO:0004523">
    <property type="term" value="F:RNA-DNA hybrid ribonuclease activity"/>
    <property type="evidence" value="ECO:0007669"/>
    <property type="project" value="UniProtKB-EC"/>
</dbReference>
<evidence type="ECO:0000259" key="5">
    <source>
        <dbReference type="Pfam" id="PF23055"/>
    </source>
</evidence>